<proteinExistence type="inferred from homology"/>
<dbReference type="PROSITE" id="PS50862">
    <property type="entry name" value="AA_TRNA_LIGASE_II"/>
    <property type="match status" value="1"/>
</dbReference>
<comment type="similarity">
    <text evidence="1">Belongs to the class-II aminoacyl-tRNA synthetase family. Type 1 subfamily.</text>
</comment>
<dbReference type="CDD" id="cd04317">
    <property type="entry name" value="EcAspRS_like_N"/>
    <property type="match status" value="1"/>
</dbReference>
<dbReference type="InterPro" id="IPR006195">
    <property type="entry name" value="aa-tRNA-synth_II"/>
</dbReference>
<dbReference type="Gene3D" id="3.30.930.10">
    <property type="entry name" value="Bira Bifunctional Protein, Domain 2"/>
    <property type="match status" value="1"/>
</dbReference>
<reference evidence="8" key="2">
    <citation type="submission" date="2014-07" db="EMBL/GenBank/DDBJ databases">
        <authorList>
            <person name="Hull J."/>
        </authorList>
    </citation>
    <scope>NUCLEOTIDE SEQUENCE</scope>
</reference>
<dbReference type="GO" id="GO:0006422">
    <property type="term" value="P:aspartyl-tRNA aminoacylation"/>
    <property type="evidence" value="ECO:0007669"/>
    <property type="project" value="TreeGrafter"/>
</dbReference>
<dbReference type="AlphaFoldDB" id="A0A0A9X537"/>
<evidence type="ECO:0000259" key="7">
    <source>
        <dbReference type="PROSITE" id="PS50862"/>
    </source>
</evidence>
<protein>
    <submittedName>
        <fullName evidence="8">Aspartate--tRNA ligase, mitochondrial</fullName>
    </submittedName>
</protein>
<dbReference type="InterPro" id="IPR004364">
    <property type="entry name" value="Aa-tRNA-synt_II"/>
</dbReference>
<dbReference type="EMBL" id="GBHO01031414">
    <property type="protein sequence ID" value="JAG12190.1"/>
    <property type="molecule type" value="Transcribed_RNA"/>
</dbReference>
<dbReference type="InterPro" id="IPR012340">
    <property type="entry name" value="NA-bd_OB-fold"/>
</dbReference>
<sequence length="625" mass="70580">MWASLCKQLSPGKRKNSSALHWLRCQSTTSAKDDPVNLHSTRSHTCGELCERDVGRKITLCGWLQYVRMDSFATLRDAYGSTQILAKNHKELLSKTPLESVLMVEGEVRKRPEGQANQKMKTGEVEVVAENITVLNAAHPKLPFTIRDHHKVNESLRMKYRYLDLRSPKMQHNLRLRSRVLTDMRHFLVNKRDFVEVETPTLFRKTPGGAQEFIVPTQKDGKFFSLVQSPQQLKQLLMVGGIDRYFQIARCYRDETSRPDRQPEFTQMDIELSFTDVEGIKRLTEDLLVASLPPFVTVNPPFESISLQESMKLYGTDQPDLTMTPQIQDLNPSADIRDVNHYRALVIPCAATLLTNPERAEITKATKAFPSSKLLTLKFPGSDWERQMAKFKHQFTLESVKESLDLKEGDLVFIASGPSFKEVSKLLGKLRVDTIKKLRSKQLSGLWDSGKPKFRFVWVENFPLFEKECDGSLSATHHPFTAPHPDDMDHLDTDPLRVRGLHYDLVLNGWEIGGGSVRIHDPNLQLHVLQDILNIDPSSMAHLTSALAAGAPPHAGIALGLDRLISILVDAPSIRDVIAFPKTSEGHDLLSGAPSSVDPQDLDLYHLRLQRPENPSINRLESSKE</sequence>
<dbReference type="GO" id="GO:0003676">
    <property type="term" value="F:nucleic acid binding"/>
    <property type="evidence" value="ECO:0007669"/>
    <property type="project" value="InterPro"/>
</dbReference>
<feature type="domain" description="Aminoacyl-transfer RNA synthetases class-II family profile" evidence="7">
    <location>
        <begin position="174"/>
        <end position="581"/>
    </location>
</feature>
<keyword evidence="6" id="KW-0030">Aminoacyl-tRNA synthetase</keyword>
<dbReference type="HAMAP" id="MF_00044">
    <property type="entry name" value="Asp_tRNA_synth_type1"/>
    <property type="match status" value="1"/>
</dbReference>
<dbReference type="InterPro" id="IPR004115">
    <property type="entry name" value="GAD-like_sf"/>
</dbReference>
<dbReference type="InterPro" id="IPR047089">
    <property type="entry name" value="Asp-tRNA-ligase_1_N"/>
</dbReference>
<dbReference type="SUPFAM" id="SSF55681">
    <property type="entry name" value="Class II aaRS and biotin synthetases"/>
    <property type="match status" value="1"/>
</dbReference>
<dbReference type="GO" id="GO:0005739">
    <property type="term" value="C:mitochondrion"/>
    <property type="evidence" value="ECO:0007669"/>
    <property type="project" value="TreeGrafter"/>
</dbReference>
<dbReference type="GO" id="GO:0004815">
    <property type="term" value="F:aspartate-tRNA ligase activity"/>
    <property type="evidence" value="ECO:0007669"/>
    <property type="project" value="TreeGrafter"/>
</dbReference>
<keyword evidence="5" id="KW-0648">Protein biosynthesis</keyword>
<dbReference type="InterPro" id="IPR002312">
    <property type="entry name" value="Asp/Asn-tRNA-synth_IIb"/>
</dbReference>
<accession>A0A0A9X537</accession>
<reference evidence="8" key="1">
    <citation type="journal article" date="2014" name="PLoS ONE">
        <title>Transcriptome-Based Identification of ABC Transporters in the Western Tarnished Plant Bug Lygus hesperus.</title>
        <authorList>
            <person name="Hull J.J."/>
            <person name="Chaney K."/>
            <person name="Geib S.M."/>
            <person name="Fabrick J.A."/>
            <person name="Brent C.S."/>
            <person name="Walsh D."/>
            <person name="Lavine L.C."/>
        </authorList>
    </citation>
    <scope>NUCLEOTIDE SEQUENCE</scope>
</reference>
<evidence type="ECO:0000313" key="8">
    <source>
        <dbReference type="EMBL" id="JAG12190.1"/>
    </source>
</evidence>
<dbReference type="NCBIfam" id="TIGR00459">
    <property type="entry name" value="aspS_bact"/>
    <property type="match status" value="1"/>
</dbReference>
<keyword evidence="2 8" id="KW-0436">Ligase</keyword>
<name>A0A0A9X537_LYGHE</name>
<dbReference type="Pfam" id="PF01336">
    <property type="entry name" value="tRNA_anti-codon"/>
    <property type="match status" value="1"/>
</dbReference>
<evidence type="ECO:0000256" key="3">
    <source>
        <dbReference type="ARBA" id="ARBA00022741"/>
    </source>
</evidence>
<evidence type="ECO:0000256" key="2">
    <source>
        <dbReference type="ARBA" id="ARBA00022598"/>
    </source>
</evidence>
<gene>
    <name evidence="8" type="primary">Dars2</name>
    <name evidence="8" type="ORF">CM83_62876</name>
</gene>
<evidence type="ECO:0000256" key="4">
    <source>
        <dbReference type="ARBA" id="ARBA00022840"/>
    </source>
</evidence>
<dbReference type="Gene3D" id="2.40.50.140">
    <property type="entry name" value="Nucleic acid-binding proteins"/>
    <property type="match status" value="1"/>
</dbReference>
<dbReference type="Pfam" id="PF00152">
    <property type="entry name" value="tRNA-synt_2"/>
    <property type="match status" value="1"/>
</dbReference>
<dbReference type="PANTHER" id="PTHR22594:SF5">
    <property type="entry name" value="ASPARTATE--TRNA LIGASE, MITOCHONDRIAL"/>
    <property type="match status" value="1"/>
</dbReference>
<dbReference type="NCBIfam" id="NF001750">
    <property type="entry name" value="PRK00476.1"/>
    <property type="match status" value="1"/>
</dbReference>
<keyword evidence="4" id="KW-0067">ATP-binding</keyword>
<dbReference type="PANTHER" id="PTHR22594">
    <property type="entry name" value="ASPARTYL/LYSYL-TRNA SYNTHETASE"/>
    <property type="match status" value="1"/>
</dbReference>
<dbReference type="InterPro" id="IPR004365">
    <property type="entry name" value="NA-bd_OB_tRNA"/>
</dbReference>
<dbReference type="GO" id="GO:0005524">
    <property type="term" value="F:ATP binding"/>
    <property type="evidence" value="ECO:0007669"/>
    <property type="project" value="UniProtKB-KW"/>
</dbReference>
<dbReference type="PRINTS" id="PR01042">
    <property type="entry name" value="TRNASYNTHASP"/>
</dbReference>
<evidence type="ECO:0000256" key="6">
    <source>
        <dbReference type="ARBA" id="ARBA00023146"/>
    </source>
</evidence>
<keyword evidence="3" id="KW-0547">Nucleotide-binding</keyword>
<evidence type="ECO:0000256" key="5">
    <source>
        <dbReference type="ARBA" id="ARBA00022917"/>
    </source>
</evidence>
<dbReference type="SUPFAM" id="SSF50249">
    <property type="entry name" value="Nucleic acid-binding proteins"/>
    <property type="match status" value="1"/>
</dbReference>
<evidence type="ECO:0000256" key="1">
    <source>
        <dbReference type="ARBA" id="ARBA00006303"/>
    </source>
</evidence>
<dbReference type="InterPro" id="IPR004524">
    <property type="entry name" value="Asp-tRNA-ligase_1"/>
</dbReference>
<dbReference type="InterPro" id="IPR045864">
    <property type="entry name" value="aa-tRNA-synth_II/BPL/LPL"/>
</dbReference>
<organism evidence="8">
    <name type="scientific">Lygus hesperus</name>
    <name type="common">Western plant bug</name>
    <dbReference type="NCBI Taxonomy" id="30085"/>
    <lineage>
        <taxon>Eukaryota</taxon>
        <taxon>Metazoa</taxon>
        <taxon>Ecdysozoa</taxon>
        <taxon>Arthropoda</taxon>
        <taxon>Hexapoda</taxon>
        <taxon>Insecta</taxon>
        <taxon>Pterygota</taxon>
        <taxon>Neoptera</taxon>
        <taxon>Paraneoptera</taxon>
        <taxon>Hemiptera</taxon>
        <taxon>Heteroptera</taxon>
        <taxon>Panheteroptera</taxon>
        <taxon>Cimicomorpha</taxon>
        <taxon>Miridae</taxon>
        <taxon>Mirini</taxon>
        <taxon>Lygus</taxon>
    </lineage>
</organism>
<dbReference type="SUPFAM" id="SSF55261">
    <property type="entry name" value="GAD domain-like"/>
    <property type="match status" value="1"/>
</dbReference>
<dbReference type="Gene3D" id="3.30.1360.30">
    <property type="entry name" value="GAD-like domain"/>
    <property type="match status" value="1"/>
</dbReference>